<dbReference type="GO" id="GO:0005829">
    <property type="term" value="C:cytosol"/>
    <property type="evidence" value="ECO:0007669"/>
    <property type="project" value="UniProtKB-ARBA"/>
</dbReference>
<keyword evidence="6" id="KW-0813">Transport</keyword>
<dbReference type="PANTHER" id="PTHR43150:SF2">
    <property type="entry name" value="HYPERKINETIC, ISOFORM M"/>
    <property type="match status" value="1"/>
</dbReference>
<dbReference type="AlphaFoldDB" id="Q8RJZ0"/>
<dbReference type="PANTHER" id="PTHR43150">
    <property type="entry name" value="HYPERKINETIC, ISOFORM M"/>
    <property type="match status" value="1"/>
</dbReference>
<dbReference type="InterPro" id="IPR005399">
    <property type="entry name" value="K_chnl_volt-dep_bsu_KCNAB-rel"/>
</dbReference>
<organism evidence="6">
    <name type="scientific">Stigmatella aurantiaca</name>
    <dbReference type="NCBI Taxonomy" id="41"/>
    <lineage>
        <taxon>Bacteria</taxon>
        <taxon>Pseudomonadati</taxon>
        <taxon>Myxococcota</taxon>
        <taxon>Myxococcia</taxon>
        <taxon>Myxococcales</taxon>
        <taxon>Cystobacterineae</taxon>
        <taxon>Archangiaceae</taxon>
        <taxon>Stigmatella</taxon>
    </lineage>
</organism>
<dbReference type="EMBL" id="AJ421825">
    <property type="protein sequence ID" value="CAD19081.1"/>
    <property type="molecule type" value="Genomic_DNA"/>
</dbReference>
<dbReference type="SUPFAM" id="SSF51430">
    <property type="entry name" value="NAD(P)-linked oxidoreductase"/>
    <property type="match status" value="1"/>
</dbReference>
<evidence type="ECO:0000259" key="5">
    <source>
        <dbReference type="Pfam" id="PF00248"/>
    </source>
</evidence>
<dbReference type="FunFam" id="3.20.20.100:FF:000004">
    <property type="entry name" value="Oxidoreductase, aldo/keto reductase"/>
    <property type="match status" value="1"/>
</dbReference>
<keyword evidence="6" id="KW-0406">Ion transport</keyword>
<evidence type="ECO:0000256" key="1">
    <source>
        <dbReference type="ARBA" id="ARBA00006515"/>
    </source>
</evidence>
<evidence type="ECO:0000256" key="4">
    <source>
        <dbReference type="SAM" id="MobiDB-lite"/>
    </source>
</evidence>
<evidence type="ECO:0000256" key="2">
    <source>
        <dbReference type="ARBA" id="ARBA00022857"/>
    </source>
</evidence>
<name>Q8RJZ0_STIAU</name>
<accession>Q8RJZ0</accession>
<dbReference type="InterPro" id="IPR023210">
    <property type="entry name" value="NADP_OxRdtase_dom"/>
</dbReference>
<reference evidence="6" key="1">
    <citation type="journal article" date="2002" name="J. Biol. Chem.">
        <title>The biosynthesis of the aromatic myxobacterial electron transport inhibitor stigmatellin is directed by a novel type of modular polyketide synthase.</title>
        <authorList>
            <person name="Gaitatzis N."/>
            <person name="Silakowski B."/>
            <person name="Kunze B."/>
            <person name="Nordsiek G."/>
            <person name="Blocker H."/>
            <person name="Hofle G."/>
            <person name="Muller R."/>
        </authorList>
    </citation>
    <scope>NUCLEOTIDE SEQUENCE</scope>
    <source>
        <strain evidence="6">Sg a15</strain>
    </source>
</reference>
<evidence type="ECO:0000313" key="6">
    <source>
        <dbReference type="EMBL" id="CAD19081.1"/>
    </source>
</evidence>
<dbReference type="CDD" id="cd19074">
    <property type="entry name" value="Aldo_ket_red_shaker-like"/>
    <property type="match status" value="1"/>
</dbReference>
<dbReference type="Pfam" id="PF00248">
    <property type="entry name" value="Aldo_ket_red"/>
    <property type="match status" value="1"/>
</dbReference>
<protein>
    <submittedName>
        <fullName evidence="6">Potassium channel beta chain</fullName>
    </submittedName>
</protein>
<evidence type="ECO:0000256" key="3">
    <source>
        <dbReference type="ARBA" id="ARBA00023002"/>
    </source>
</evidence>
<keyword evidence="6" id="KW-0407">Ion channel</keyword>
<feature type="domain" description="NADP-dependent oxidoreductase" evidence="5">
    <location>
        <begin position="50"/>
        <end position="348"/>
    </location>
</feature>
<dbReference type="GO" id="GO:0016491">
    <property type="term" value="F:oxidoreductase activity"/>
    <property type="evidence" value="ECO:0007669"/>
    <property type="project" value="UniProtKB-KW"/>
</dbReference>
<dbReference type="GO" id="GO:0034220">
    <property type="term" value="P:monoatomic ion transmembrane transport"/>
    <property type="evidence" value="ECO:0007669"/>
    <property type="project" value="UniProtKB-KW"/>
</dbReference>
<dbReference type="InterPro" id="IPR036812">
    <property type="entry name" value="NAD(P)_OxRdtase_dom_sf"/>
</dbReference>
<keyword evidence="3" id="KW-0560">Oxidoreductase</keyword>
<comment type="similarity">
    <text evidence="1">Belongs to the shaker potassium channel beta subunit family.</text>
</comment>
<dbReference type="Gene3D" id="3.20.20.100">
    <property type="entry name" value="NADP-dependent oxidoreductase domain"/>
    <property type="match status" value="1"/>
</dbReference>
<keyword evidence="2" id="KW-0521">NADP</keyword>
<sequence length="369" mass="41116">MVYLLCRSRSQLRWILNGSAHRVRFAWGGHARPRRMHFRHLGRSGLMVSEISYGNWLTHGSQVEEAAAVACVRAALDEGITTFDTADVYAGTRAEEVLGRALQGQRREGLEIFTKVYWPTGPGPNDRGLSRKHILESIHGSLRRLKTEYVDLYQAHRYDTETPLEETMQAFSDVVRQGKAHYIGVSEWTADQLREGVKLSRQMGFQLVSSQPQYSMLWRVIEAEVVPASQELGVGQVVYSPIAQGVLTGKYRPGQKPPEGSRATDEKGGASFIKRFLNDDVLTRVQQLTPVAQEAGLSLAQLAVAWVLQNPNVSSAIIGASRPEQVKENVKAAGVKLSEEAMRHIDTLLGPIVERNPKKTLENSPRKRP</sequence>
<proteinExistence type="inferred from homology"/>
<feature type="region of interest" description="Disordered" evidence="4">
    <location>
        <begin position="249"/>
        <end position="268"/>
    </location>
</feature>